<gene>
    <name evidence="2" type="ORF">DDZ16_05770</name>
</gene>
<keyword evidence="1" id="KW-0472">Membrane</keyword>
<comment type="caution">
    <text evidence="2">The sequence shown here is derived from an EMBL/GenBank/DDBJ whole genome shotgun (WGS) entry which is preliminary data.</text>
</comment>
<evidence type="ECO:0000313" key="3">
    <source>
        <dbReference type="Proteomes" id="UP000244956"/>
    </source>
</evidence>
<dbReference type="AlphaFoldDB" id="A0A2U2BBJ6"/>
<feature type="transmembrane region" description="Helical" evidence="1">
    <location>
        <begin position="111"/>
        <end position="136"/>
    </location>
</feature>
<proteinExistence type="predicted"/>
<reference evidence="2 3" key="1">
    <citation type="submission" date="2018-05" db="EMBL/GenBank/DDBJ databases">
        <title>Marinilabilia rubrum sp. nov., isolated from saltern sediment.</title>
        <authorList>
            <person name="Zhang R."/>
        </authorList>
    </citation>
    <scope>NUCLEOTIDE SEQUENCE [LARGE SCALE GENOMIC DNA]</scope>
    <source>
        <strain evidence="2 3">WTE16</strain>
    </source>
</reference>
<evidence type="ECO:0000256" key="1">
    <source>
        <dbReference type="SAM" id="Phobius"/>
    </source>
</evidence>
<feature type="transmembrane region" description="Helical" evidence="1">
    <location>
        <begin position="191"/>
        <end position="210"/>
    </location>
</feature>
<accession>A0A2U2BBJ6</accession>
<evidence type="ECO:0000313" key="2">
    <source>
        <dbReference type="EMBL" id="PWE00436.1"/>
    </source>
</evidence>
<feature type="transmembrane region" description="Helical" evidence="1">
    <location>
        <begin position="61"/>
        <end position="82"/>
    </location>
</feature>
<keyword evidence="3" id="KW-1185">Reference proteome</keyword>
<keyword evidence="1" id="KW-0812">Transmembrane</keyword>
<keyword evidence="1" id="KW-1133">Transmembrane helix</keyword>
<dbReference type="RefSeq" id="WP_109263475.1">
    <property type="nucleotide sequence ID" value="NZ_QEWP01000003.1"/>
</dbReference>
<name>A0A2U2BBJ6_9BACT</name>
<dbReference type="OrthoDB" id="1523880at2"/>
<dbReference type="Proteomes" id="UP000244956">
    <property type="component" value="Unassembled WGS sequence"/>
</dbReference>
<feature type="transmembrane region" description="Helical" evidence="1">
    <location>
        <begin position="28"/>
        <end position="49"/>
    </location>
</feature>
<protein>
    <submittedName>
        <fullName evidence="2">Uncharacterized protein</fullName>
    </submittedName>
</protein>
<sequence length="257" mass="29467">MQNRNQTISIKRFGKYAISRLEMNYKNLLITAATASLIAFFVLSVLIIYNQGNWHGGHWEIFLVVSFLIGGVQYIGQAFPMLRKKEKMLLFYLAPASTFEKFIYELFERMGLLILFFPVLLFGTGMLTIEVTNLIRNYLGLHSELEPLSINYSFEIFSPGALSQIMSGIILILSLIFAGTCMFRKYPGIKIAFILGAYIVLSSVYAEYIAAEHSWYSVYIQNMELNTRRLVYSATMLIVALIALLYGYFRIKEKEVK</sequence>
<feature type="transmembrane region" description="Helical" evidence="1">
    <location>
        <begin position="156"/>
        <end position="179"/>
    </location>
</feature>
<dbReference type="EMBL" id="QEWP01000003">
    <property type="protein sequence ID" value="PWE00436.1"/>
    <property type="molecule type" value="Genomic_DNA"/>
</dbReference>
<feature type="transmembrane region" description="Helical" evidence="1">
    <location>
        <begin position="230"/>
        <end position="249"/>
    </location>
</feature>
<organism evidence="2 3">
    <name type="scientific">Marinilabilia rubra</name>
    <dbReference type="NCBI Taxonomy" id="2162893"/>
    <lineage>
        <taxon>Bacteria</taxon>
        <taxon>Pseudomonadati</taxon>
        <taxon>Bacteroidota</taxon>
        <taxon>Bacteroidia</taxon>
        <taxon>Marinilabiliales</taxon>
        <taxon>Marinilabiliaceae</taxon>
        <taxon>Marinilabilia</taxon>
    </lineage>
</organism>